<dbReference type="CTD" id="8231409"/>
<proteinExistence type="predicted"/>
<dbReference type="KEGG" id="phu:Phum_PHUM482700"/>
<protein>
    <submittedName>
        <fullName evidence="1 2">Uncharacterized protein</fullName>
    </submittedName>
</protein>
<dbReference type="EMBL" id="AAZO01005845">
    <property type="status" value="NOT_ANNOTATED_CDS"/>
    <property type="molecule type" value="Genomic_DNA"/>
</dbReference>
<dbReference type="GeneID" id="8231409"/>
<dbReference type="RefSeq" id="XP_002430457.1">
    <property type="nucleotide sequence ID" value="XM_002430412.1"/>
</dbReference>
<evidence type="ECO:0000313" key="3">
    <source>
        <dbReference type="Proteomes" id="UP000009046"/>
    </source>
</evidence>
<dbReference type="EMBL" id="DS235819">
    <property type="protein sequence ID" value="EEB17719.1"/>
    <property type="molecule type" value="Genomic_DNA"/>
</dbReference>
<evidence type="ECO:0000313" key="2">
    <source>
        <dbReference type="EnsemblMetazoa" id="PHUM482700-PA"/>
    </source>
</evidence>
<dbReference type="VEuPathDB" id="VectorBase:PHUM482700"/>
<sequence length="50" mass="5751">MVNAKMMGYEKDLISGKTIGKNPKFNATTEKELYEYSYIILSKFSKIVVK</sequence>
<reference evidence="1" key="1">
    <citation type="submission" date="2007-04" db="EMBL/GenBank/DDBJ databases">
        <title>Annotation of Pediculus humanus corporis strain USDA.</title>
        <authorList>
            <person name="Kirkness E."/>
            <person name="Hannick L."/>
            <person name="Hass B."/>
            <person name="Bruggner R."/>
            <person name="Lawson D."/>
            <person name="Bidwell S."/>
            <person name="Joardar V."/>
            <person name="Caler E."/>
            <person name="Walenz B."/>
            <person name="Inman J."/>
            <person name="Schobel S."/>
            <person name="Galinsky K."/>
            <person name="Amedeo P."/>
            <person name="Strausberg R."/>
        </authorList>
    </citation>
    <scope>NUCLEOTIDE SEQUENCE</scope>
    <source>
        <strain evidence="1">USDA</strain>
    </source>
</reference>
<keyword evidence="3" id="KW-1185">Reference proteome</keyword>
<reference evidence="2" key="3">
    <citation type="submission" date="2020-05" db="UniProtKB">
        <authorList>
            <consortium name="EnsemblMetazoa"/>
        </authorList>
    </citation>
    <scope>IDENTIFICATION</scope>
    <source>
        <strain evidence="2">USDA</strain>
    </source>
</reference>
<accession>E0VWD4</accession>
<evidence type="ECO:0000313" key="1">
    <source>
        <dbReference type="EMBL" id="EEB17719.1"/>
    </source>
</evidence>
<dbReference type="HOGENOM" id="CLU_3126750_0_0_1"/>
<dbReference type="Proteomes" id="UP000009046">
    <property type="component" value="Unassembled WGS sequence"/>
</dbReference>
<dbReference type="AlphaFoldDB" id="E0VWD4"/>
<name>E0VWD4_PEDHC</name>
<gene>
    <name evidence="2" type="primary">8231409</name>
    <name evidence="1" type="ORF">Phum_PHUM482700</name>
</gene>
<dbReference type="InParanoid" id="E0VWD4"/>
<organism>
    <name type="scientific">Pediculus humanus subsp. corporis</name>
    <name type="common">Body louse</name>
    <dbReference type="NCBI Taxonomy" id="121224"/>
    <lineage>
        <taxon>Eukaryota</taxon>
        <taxon>Metazoa</taxon>
        <taxon>Ecdysozoa</taxon>
        <taxon>Arthropoda</taxon>
        <taxon>Hexapoda</taxon>
        <taxon>Insecta</taxon>
        <taxon>Pterygota</taxon>
        <taxon>Neoptera</taxon>
        <taxon>Paraneoptera</taxon>
        <taxon>Psocodea</taxon>
        <taxon>Troctomorpha</taxon>
        <taxon>Phthiraptera</taxon>
        <taxon>Anoplura</taxon>
        <taxon>Pediculidae</taxon>
        <taxon>Pediculus</taxon>
    </lineage>
</organism>
<reference evidence="1" key="2">
    <citation type="submission" date="2007-04" db="EMBL/GenBank/DDBJ databases">
        <title>The genome of the human body louse.</title>
        <authorList>
            <consortium name="The Human Body Louse Genome Consortium"/>
            <person name="Kirkness E."/>
            <person name="Walenz B."/>
            <person name="Hass B."/>
            <person name="Bruggner R."/>
            <person name="Strausberg R."/>
        </authorList>
    </citation>
    <scope>NUCLEOTIDE SEQUENCE</scope>
    <source>
        <strain evidence="1">USDA</strain>
    </source>
</reference>
<dbReference type="EnsemblMetazoa" id="PHUM482700-RA">
    <property type="protein sequence ID" value="PHUM482700-PA"/>
    <property type="gene ID" value="PHUM482700"/>
</dbReference>